<evidence type="ECO:0000256" key="1">
    <source>
        <dbReference type="SAM" id="Phobius"/>
    </source>
</evidence>
<keyword evidence="1" id="KW-1133">Transmembrane helix</keyword>
<accession>A0A9P0QQS7</accession>
<evidence type="ECO:0000313" key="2">
    <source>
        <dbReference type="EMBL" id="CAH2353190.1"/>
    </source>
</evidence>
<sequence>MEHFQRLSWWFPLPPSPLPSSTTSSQSTRFHASLTSCSRTFHALFTHFHHRLGVEPPSPLPKKRWNTLPILFFLYFFFFFFFLFFFFIFFSINSKFSLILHKGVNRKSCRTPNFFVRKCDKKKKNSNFVKNRVP</sequence>
<dbReference type="AlphaFoldDB" id="A0A9P0QQS7"/>
<dbReference type="Proteomes" id="UP000837801">
    <property type="component" value="Unassembled WGS sequence"/>
</dbReference>
<reference evidence="2" key="1">
    <citation type="submission" date="2022-03" db="EMBL/GenBank/DDBJ databases">
        <authorList>
            <person name="Legras J.-L."/>
            <person name="Devillers H."/>
            <person name="Grondin C."/>
        </authorList>
    </citation>
    <scope>NUCLEOTIDE SEQUENCE</scope>
    <source>
        <strain evidence="2">CLIB 1423</strain>
    </source>
</reference>
<dbReference type="EMBL" id="CAKXYY010000009">
    <property type="protein sequence ID" value="CAH2353190.1"/>
    <property type="molecule type" value="Genomic_DNA"/>
</dbReference>
<comment type="caution">
    <text evidence="2">The sequence shown here is derived from an EMBL/GenBank/DDBJ whole genome shotgun (WGS) entry which is preliminary data.</text>
</comment>
<keyword evidence="1" id="KW-0472">Membrane</keyword>
<proteinExistence type="predicted"/>
<protein>
    <recommendedName>
        <fullName evidence="4">Transmembrane protein</fullName>
    </recommendedName>
</protein>
<feature type="transmembrane region" description="Helical" evidence="1">
    <location>
        <begin position="70"/>
        <end position="92"/>
    </location>
</feature>
<organism evidence="2 3">
    <name type="scientific">[Candida] railenensis</name>
    <dbReference type="NCBI Taxonomy" id="45579"/>
    <lineage>
        <taxon>Eukaryota</taxon>
        <taxon>Fungi</taxon>
        <taxon>Dikarya</taxon>
        <taxon>Ascomycota</taxon>
        <taxon>Saccharomycotina</taxon>
        <taxon>Pichiomycetes</taxon>
        <taxon>Debaryomycetaceae</taxon>
        <taxon>Kurtzmaniella</taxon>
    </lineage>
</organism>
<name>A0A9P0QQS7_9ASCO</name>
<evidence type="ECO:0008006" key="4">
    <source>
        <dbReference type="Google" id="ProtNLM"/>
    </source>
</evidence>
<keyword evidence="3" id="KW-1185">Reference proteome</keyword>
<evidence type="ECO:0000313" key="3">
    <source>
        <dbReference type="Proteomes" id="UP000837801"/>
    </source>
</evidence>
<gene>
    <name evidence="2" type="ORF">CLIB1423_09S04808</name>
</gene>
<keyword evidence="1" id="KW-0812">Transmembrane</keyword>